<dbReference type="InterPro" id="IPR010559">
    <property type="entry name" value="Sig_transdc_His_kin_internal"/>
</dbReference>
<protein>
    <submittedName>
        <fullName evidence="4">Histidine kinase</fullName>
    </submittedName>
</protein>
<feature type="transmembrane region" description="Helical" evidence="1">
    <location>
        <begin position="267"/>
        <end position="285"/>
    </location>
</feature>
<keyword evidence="2" id="KW-0732">Signal</keyword>
<sequence>MKQLYILSWYFVCITFLSSCQSQSVANLSTEPLISKPRFQIGDNQQWAATNYNDSNWMLQRGDTKKKVFWIRFTITLPQSSTGHLGLAIHSFGAFECYWDGKLIGKNGIVQDSLNQEIPGIVDSYYLLPDSALLTGTHTIALRMSQAYISDNYRRVSARITDYTSLIRSPLLQTSFMCTLAGAFLMTSFYYLFLYIQNRNKHVVLMFSVVCFLFCSLLILEYLKFYIDIPYTHFYTRLEVIGILTLIIAFLIPWYFVIQFTLPKQSVFLSVMGACLLGIYIFYYGHYDLTAQLLSFSMWIFSVGITVVSLQKHFKEALIVLVGLLASLVVHILVYYDISLFVSFVLIVLCMLYLMAVRTREQEKAYESSLLLSERLKNELLRKHIQPHFLMNTLTSLIDWVEESPKEGVVFIEALAKEFELLSVVAEHSLIPIRQEIELCQSHLIVMKYRKEINYQWKELNIDQEEYIPPAILHTILENGITHSLPLEDGSIRFQLHFKSTPQTKKYELTVFARNRPVPTGKTGTGLKYIQARLTENYGSLWSLENCAVPEGWKSTITIYHPHRAIR</sequence>
<feature type="signal peptide" evidence="2">
    <location>
        <begin position="1"/>
        <end position="24"/>
    </location>
</feature>
<name>A0AAE3QTW1_9BACT</name>
<evidence type="ECO:0000313" key="4">
    <source>
        <dbReference type="EMBL" id="MDJ1485370.1"/>
    </source>
</evidence>
<dbReference type="PANTHER" id="PTHR34220:SF7">
    <property type="entry name" value="SENSOR HISTIDINE KINASE YPDA"/>
    <property type="match status" value="1"/>
</dbReference>
<dbReference type="Proteomes" id="UP001241110">
    <property type="component" value="Unassembled WGS sequence"/>
</dbReference>
<evidence type="ECO:0000313" key="5">
    <source>
        <dbReference type="Proteomes" id="UP001241110"/>
    </source>
</evidence>
<feature type="transmembrane region" description="Helical" evidence="1">
    <location>
        <begin position="174"/>
        <end position="196"/>
    </location>
</feature>
<dbReference type="AlphaFoldDB" id="A0AAE3QTW1"/>
<feature type="transmembrane region" description="Helical" evidence="1">
    <location>
        <begin position="291"/>
        <end position="310"/>
    </location>
</feature>
<dbReference type="GO" id="GO:0000155">
    <property type="term" value="F:phosphorelay sensor kinase activity"/>
    <property type="evidence" value="ECO:0007669"/>
    <property type="project" value="InterPro"/>
</dbReference>
<accession>A0AAE3QTW1</accession>
<feature type="transmembrane region" description="Helical" evidence="1">
    <location>
        <begin position="340"/>
        <end position="357"/>
    </location>
</feature>
<organism evidence="4 5">
    <name type="scientific">Xanthocytophaga flava</name>
    <dbReference type="NCBI Taxonomy" id="3048013"/>
    <lineage>
        <taxon>Bacteria</taxon>
        <taxon>Pseudomonadati</taxon>
        <taxon>Bacteroidota</taxon>
        <taxon>Cytophagia</taxon>
        <taxon>Cytophagales</taxon>
        <taxon>Rhodocytophagaceae</taxon>
        <taxon>Xanthocytophaga</taxon>
    </lineage>
</organism>
<evidence type="ECO:0000259" key="3">
    <source>
        <dbReference type="Pfam" id="PF06580"/>
    </source>
</evidence>
<dbReference type="RefSeq" id="WP_313987839.1">
    <property type="nucleotide sequence ID" value="NZ_JASJOS010000019.1"/>
</dbReference>
<evidence type="ECO:0000256" key="1">
    <source>
        <dbReference type="SAM" id="Phobius"/>
    </source>
</evidence>
<feature type="domain" description="Signal transduction histidine kinase internal region" evidence="3">
    <location>
        <begin position="379"/>
        <end position="451"/>
    </location>
</feature>
<dbReference type="Pfam" id="PF06580">
    <property type="entry name" value="His_kinase"/>
    <property type="match status" value="1"/>
</dbReference>
<dbReference type="EMBL" id="JASJOS010000019">
    <property type="protein sequence ID" value="MDJ1485370.1"/>
    <property type="molecule type" value="Genomic_DNA"/>
</dbReference>
<dbReference type="InterPro" id="IPR050640">
    <property type="entry name" value="Bact_2-comp_sensor_kinase"/>
</dbReference>
<gene>
    <name evidence="4" type="ORF">QNI16_33070</name>
</gene>
<feature type="transmembrane region" description="Helical" evidence="1">
    <location>
        <begin position="317"/>
        <end position="334"/>
    </location>
</feature>
<proteinExistence type="predicted"/>
<evidence type="ECO:0000256" key="2">
    <source>
        <dbReference type="SAM" id="SignalP"/>
    </source>
</evidence>
<dbReference type="PROSITE" id="PS51257">
    <property type="entry name" value="PROKAR_LIPOPROTEIN"/>
    <property type="match status" value="1"/>
</dbReference>
<keyword evidence="4" id="KW-0418">Kinase</keyword>
<comment type="caution">
    <text evidence="4">The sequence shown here is derived from an EMBL/GenBank/DDBJ whole genome shotgun (WGS) entry which is preliminary data.</text>
</comment>
<feature type="transmembrane region" description="Helical" evidence="1">
    <location>
        <begin position="203"/>
        <end position="220"/>
    </location>
</feature>
<keyword evidence="1" id="KW-0812">Transmembrane</keyword>
<feature type="chain" id="PRO_5041948919" evidence="2">
    <location>
        <begin position="25"/>
        <end position="567"/>
    </location>
</feature>
<dbReference type="PANTHER" id="PTHR34220">
    <property type="entry name" value="SENSOR HISTIDINE KINASE YPDA"/>
    <property type="match status" value="1"/>
</dbReference>
<keyword evidence="1" id="KW-0472">Membrane</keyword>
<keyword evidence="1" id="KW-1133">Transmembrane helix</keyword>
<reference evidence="4" key="1">
    <citation type="submission" date="2023-05" db="EMBL/GenBank/DDBJ databases">
        <authorList>
            <person name="Zhang X."/>
        </authorList>
    </citation>
    <scope>NUCLEOTIDE SEQUENCE</scope>
    <source>
        <strain evidence="4">YF14B1</strain>
    </source>
</reference>
<keyword evidence="4" id="KW-0808">Transferase</keyword>
<feature type="transmembrane region" description="Helical" evidence="1">
    <location>
        <begin position="240"/>
        <end position="258"/>
    </location>
</feature>
<dbReference type="GO" id="GO:0016020">
    <property type="term" value="C:membrane"/>
    <property type="evidence" value="ECO:0007669"/>
    <property type="project" value="InterPro"/>
</dbReference>